<dbReference type="GO" id="GO:0030515">
    <property type="term" value="F:snoRNA binding"/>
    <property type="evidence" value="ECO:0007669"/>
    <property type="project" value="InterPro"/>
</dbReference>
<dbReference type="PROSITE" id="PS51358">
    <property type="entry name" value="NOP"/>
    <property type="match status" value="1"/>
</dbReference>
<dbReference type="STRING" id="519442.Huta_0407"/>
<dbReference type="KEGG" id="hut:Huta_0407"/>
<dbReference type="PANTHER" id="PTHR10894:SF0">
    <property type="entry name" value="NUCLEOLAR PROTEIN 56"/>
    <property type="match status" value="1"/>
</dbReference>
<dbReference type="SUPFAM" id="SSF89124">
    <property type="entry name" value="Nop domain"/>
    <property type="match status" value="1"/>
</dbReference>
<evidence type="ECO:0000313" key="3">
    <source>
        <dbReference type="Proteomes" id="UP000002071"/>
    </source>
</evidence>
<dbReference type="GO" id="GO:0031428">
    <property type="term" value="C:box C/D methylation guide snoRNP complex"/>
    <property type="evidence" value="ECO:0007669"/>
    <property type="project" value="InterPro"/>
</dbReference>
<dbReference type="Pfam" id="PF01798">
    <property type="entry name" value="Nop"/>
    <property type="match status" value="1"/>
</dbReference>
<name>C7NRF7_HALUD</name>
<dbReference type="PANTHER" id="PTHR10894">
    <property type="entry name" value="NUCLEOLAR PROTEIN 5 NUCLEOLAR PROTEIN NOP5 NOP58"/>
    <property type="match status" value="1"/>
</dbReference>
<organism evidence="2 3">
    <name type="scientific">Halorhabdus utahensis (strain DSM 12940 / JCM 11049 / AX-2)</name>
    <dbReference type="NCBI Taxonomy" id="519442"/>
    <lineage>
        <taxon>Archaea</taxon>
        <taxon>Methanobacteriati</taxon>
        <taxon>Methanobacteriota</taxon>
        <taxon>Stenosarchaea group</taxon>
        <taxon>Halobacteria</taxon>
        <taxon>Halobacteriales</taxon>
        <taxon>Haloarculaceae</taxon>
        <taxon>Halorhabdus</taxon>
    </lineage>
</organism>
<evidence type="ECO:0000259" key="1">
    <source>
        <dbReference type="PROSITE" id="PS51358"/>
    </source>
</evidence>
<dbReference type="Gene3D" id="1.10.246.90">
    <property type="entry name" value="Nop domain"/>
    <property type="match status" value="1"/>
</dbReference>
<feature type="domain" description="Nop" evidence="1">
    <location>
        <begin position="180"/>
        <end position="294"/>
    </location>
</feature>
<dbReference type="Proteomes" id="UP000002071">
    <property type="component" value="Chromosome"/>
</dbReference>
<dbReference type="EMBL" id="CP001687">
    <property type="protein sequence ID" value="ACV10594.1"/>
    <property type="molecule type" value="Genomic_DNA"/>
</dbReference>
<gene>
    <name evidence="2" type="ordered locus">Huta_0407</name>
</gene>
<keyword evidence="3" id="KW-1185">Reference proteome</keyword>
<dbReference type="InterPro" id="IPR036070">
    <property type="entry name" value="Nop_dom_sf"/>
</dbReference>
<dbReference type="AlphaFoldDB" id="C7NRF7"/>
<protein>
    <submittedName>
        <fullName evidence="2">Pre-mRNA processing ribonucleoprotein, binding domain protein</fullName>
    </submittedName>
</protein>
<proteinExistence type="predicted"/>
<dbReference type="HOGENOM" id="CLU_015495_1_1_2"/>
<dbReference type="InterPro" id="IPR002687">
    <property type="entry name" value="Nop_dom"/>
</dbReference>
<sequence length="299" mass="31752">MDSGCFGSRVLFRRGGQRTTMNTEGAWFHDVSAGDDSTAQARIRDGEADDPADWPGLAVETGYADDVDAYYDALHSITTAAAETAVRERERADDQQLKHAVRAMDDCERTANELAERVAEWAGTRLADAGSGVGYARELVTGETSDRADADLVSLAQRVVALDDEAAELRRTIETTAPDVAPNLSALAGPVLAARLISLAGGLEPLAKKPSGTVQVLGAEDALFAHLQGSAPSPKHGIIYTHEYVSGTVPAQRGSAARALAGKLTIAARIDHYSGDRRPELDAELDDRIETIRSRGEGA</sequence>
<keyword evidence="2" id="KW-0687">Ribonucleoprotein</keyword>
<dbReference type="InterPro" id="IPR045056">
    <property type="entry name" value="Nop56/Nop58"/>
</dbReference>
<evidence type="ECO:0000313" key="2">
    <source>
        <dbReference type="EMBL" id="ACV10594.1"/>
    </source>
</evidence>
<dbReference type="eggNOG" id="arCOG01923">
    <property type="taxonomic scope" value="Archaea"/>
</dbReference>
<reference evidence="2 3" key="1">
    <citation type="journal article" date="2009" name="Stand. Genomic Sci.">
        <title>Complete genome sequence of Halorhabdus utahensis type strain (AX-2).</title>
        <authorList>
            <person name="Anderson I."/>
            <person name="Tindall B.J."/>
            <person name="Pomrenke H."/>
            <person name="Goker M."/>
            <person name="Lapidus A."/>
            <person name="Nolan M."/>
            <person name="Copeland A."/>
            <person name="Glavina Del Rio T."/>
            <person name="Chen F."/>
            <person name="Tice H."/>
            <person name="Cheng J.F."/>
            <person name="Lucas S."/>
            <person name="Chertkov O."/>
            <person name="Bruce D."/>
            <person name="Brettin T."/>
            <person name="Detter J.C."/>
            <person name="Han C."/>
            <person name="Goodwin L."/>
            <person name="Land M."/>
            <person name="Hauser L."/>
            <person name="Chang Y.J."/>
            <person name="Jeffries C.D."/>
            <person name="Pitluck S."/>
            <person name="Pati A."/>
            <person name="Mavromatis K."/>
            <person name="Ivanova N."/>
            <person name="Ovchinnikova G."/>
            <person name="Chen A."/>
            <person name="Palaniappan K."/>
            <person name="Chain P."/>
            <person name="Rohde M."/>
            <person name="Bristow J."/>
            <person name="Eisen J.A."/>
            <person name="Markowitz V."/>
            <person name="Hugenholtz P."/>
            <person name="Kyrpides N.C."/>
            <person name="Klenk H.P."/>
        </authorList>
    </citation>
    <scope>NUCLEOTIDE SEQUENCE [LARGE SCALE GENOMIC DNA]</scope>
    <source>
        <strain evidence="3">DSM 12940 / JCM 11049 / AX-2</strain>
    </source>
</reference>
<accession>C7NRF7</accession>
<dbReference type="InterPro" id="IPR042239">
    <property type="entry name" value="Nop_C"/>
</dbReference>